<name>A0AAJ0GU31_9PEZI</name>
<keyword evidence="1" id="KW-1133">Transmembrane helix</keyword>
<reference evidence="2" key="2">
    <citation type="submission" date="2023-06" db="EMBL/GenBank/DDBJ databases">
        <authorList>
            <consortium name="Lawrence Berkeley National Laboratory"/>
            <person name="Mondo S.J."/>
            <person name="Hensen N."/>
            <person name="Bonometti L."/>
            <person name="Westerberg I."/>
            <person name="Brannstrom I.O."/>
            <person name="Guillou S."/>
            <person name="Cros-Aarteil S."/>
            <person name="Calhoun S."/>
            <person name="Haridas S."/>
            <person name="Kuo A."/>
            <person name="Pangilinan J."/>
            <person name="Riley R."/>
            <person name="Labutti K."/>
            <person name="Andreopoulos B."/>
            <person name="Lipzen A."/>
            <person name="Chen C."/>
            <person name="Yanf M."/>
            <person name="Daum C."/>
            <person name="Ng V."/>
            <person name="Clum A."/>
            <person name="Steindorff A."/>
            <person name="Ohm R."/>
            <person name="Martin F."/>
            <person name="Silar P."/>
            <person name="Natvig D."/>
            <person name="Lalanne C."/>
            <person name="Gautier V."/>
            <person name="Ament-Velasquez S.L."/>
            <person name="Kruys A."/>
            <person name="Hutchinson M.I."/>
            <person name="Powell A.J."/>
            <person name="Barry K."/>
            <person name="Miller A.N."/>
            <person name="Grigoriev I.V."/>
            <person name="Debuchy R."/>
            <person name="Gladieux P."/>
            <person name="Thoren M.H."/>
            <person name="Johannesson H."/>
        </authorList>
    </citation>
    <scope>NUCLEOTIDE SEQUENCE</scope>
    <source>
        <strain evidence="2">CBS 333.67</strain>
    </source>
</reference>
<evidence type="ECO:0000313" key="2">
    <source>
        <dbReference type="EMBL" id="KAK3306102.1"/>
    </source>
</evidence>
<dbReference type="GeneID" id="87883041"/>
<evidence type="ECO:0000256" key="1">
    <source>
        <dbReference type="SAM" id="Phobius"/>
    </source>
</evidence>
<organism evidence="2 3">
    <name type="scientific">Chaetomium strumarium</name>
    <dbReference type="NCBI Taxonomy" id="1170767"/>
    <lineage>
        <taxon>Eukaryota</taxon>
        <taxon>Fungi</taxon>
        <taxon>Dikarya</taxon>
        <taxon>Ascomycota</taxon>
        <taxon>Pezizomycotina</taxon>
        <taxon>Sordariomycetes</taxon>
        <taxon>Sordariomycetidae</taxon>
        <taxon>Sordariales</taxon>
        <taxon>Chaetomiaceae</taxon>
        <taxon>Chaetomium</taxon>
    </lineage>
</organism>
<dbReference type="EMBL" id="JAUDZG010000004">
    <property type="protein sequence ID" value="KAK3306102.1"/>
    <property type="molecule type" value="Genomic_DNA"/>
</dbReference>
<gene>
    <name evidence="2" type="ORF">B0T15DRAFT_372454</name>
</gene>
<dbReference type="Proteomes" id="UP001273166">
    <property type="component" value="Unassembled WGS sequence"/>
</dbReference>
<sequence length="233" mass="26547">WKPDETLAAFVDRVYPRWAAPVDDRRSTSIAVGRITAHALAADARIRIEWTDRLTDHLELLVGADWKTVYVFRYPCYLKMCLKALLASKPELDHNTADALALGCLPPDLLVETLSTYNLLFPSTDEASQVMLRDAVKQDHAFAEGFSVFSRGHEGPRDARNPENMADLYKNYPHWAERLDVLWREIENPTPVTRIERWSERRKSARWATWLVVLGLLCALLFGLMATVLGALQ</sequence>
<protein>
    <submittedName>
        <fullName evidence="2">Uncharacterized protein</fullName>
    </submittedName>
</protein>
<keyword evidence="3" id="KW-1185">Reference proteome</keyword>
<proteinExistence type="predicted"/>
<keyword evidence="1" id="KW-0812">Transmembrane</keyword>
<evidence type="ECO:0000313" key="3">
    <source>
        <dbReference type="Proteomes" id="UP001273166"/>
    </source>
</evidence>
<dbReference type="AlphaFoldDB" id="A0AAJ0GU31"/>
<feature type="transmembrane region" description="Helical" evidence="1">
    <location>
        <begin position="207"/>
        <end position="232"/>
    </location>
</feature>
<comment type="caution">
    <text evidence="2">The sequence shown here is derived from an EMBL/GenBank/DDBJ whole genome shotgun (WGS) entry which is preliminary data.</text>
</comment>
<keyword evidence="1" id="KW-0472">Membrane</keyword>
<accession>A0AAJ0GU31</accession>
<dbReference type="RefSeq" id="XP_062721882.1">
    <property type="nucleotide sequence ID" value="XM_062864212.1"/>
</dbReference>
<reference evidence="2" key="1">
    <citation type="journal article" date="2023" name="Mol. Phylogenet. Evol.">
        <title>Genome-scale phylogeny and comparative genomics of the fungal order Sordariales.</title>
        <authorList>
            <person name="Hensen N."/>
            <person name="Bonometti L."/>
            <person name="Westerberg I."/>
            <person name="Brannstrom I.O."/>
            <person name="Guillou S."/>
            <person name="Cros-Aarteil S."/>
            <person name="Calhoun S."/>
            <person name="Haridas S."/>
            <person name="Kuo A."/>
            <person name="Mondo S."/>
            <person name="Pangilinan J."/>
            <person name="Riley R."/>
            <person name="LaButti K."/>
            <person name="Andreopoulos B."/>
            <person name="Lipzen A."/>
            <person name="Chen C."/>
            <person name="Yan M."/>
            <person name="Daum C."/>
            <person name="Ng V."/>
            <person name="Clum A."/>
            <person name="Steindorff A."/>
            <person name="Ohm R.A."/>
            <person name="Martin F."/>
            <person name="Silar P."/>
            <person name="Natvig D.O."/>
            <person name="Lalanne C."/>
            <person name="Gautier V."/>
            <person name="Ament-Velasquez S.L."/>
            <person name="Kruys A."/>
            <person name="Hutchinson M.I."/>
            <person name="Powell A.J."/>
            <person name="Barry K."/>
            <person name="Miller A.N."/>
            <person name="Grigoriev I.V."/>
            <person name="Debuchy R."/>
            <person name="Gladieux P."/>
            <person name="Hiltunen Thoren M."/>
            <person name="Johannesson H."/>
        </authorList>
    </citation>
    <scope>NUCLEOTIDE SEQUENCE</scope>
    <source>
        <strain evidence="2">CBS 333.67</strain>
    </source>
</reference>
<feature type="non-terminal residue" evidence="2">
    <location>
        <position position="1"/>
    </location>
</feature>
<feature type="non-terminal residue" evidence="2">
    <location>
        <position position="233"/>
    </location>
</feature>